<evidence type="ECO:0000313" key="1">
    <source>
        <dbReference type="EMBL" id="PWY69375.1"/>
    </source>
</evidence>
<evidence type="ECO:0000313" key="2">
    <source>
        <dbReference type="Proteomes" id="UP000246171"/>
    </source>
</evidence>
<sequence length="583" mass="65328">MTKHCANIEIPLGIAFSVRDISQWRVPDKDGHVSKWPGDKRLYAEGKVPSVLEYYGTEFRWGAMVKGCNEQCPSLFKLKLEENLDQTKFPYSILNSIASNGVFYLPDGKQARDVIQDYLKGLWSYAENEVSKETRQRLSKLPNSNQVPVHYIITVPDFWTKKTRDLMSQIVCDAGLPKSEGDRLTVIPEPVAAAVKILSDLPKNTVMQNDAILVCDVGGGTVLSGYIWHQRHQKWLLIPCLFKDVGSVVILSTGHRRYIRQPRPVGEAEFYRTMEERFKHAFRNKPLEKIGPNSPLIHAFRGHLQSFTTDDAQIQGSRFRVPLPMELNFHNPGIYDRARGQIVLTTEDLKSFLDPVVKVAARLIGAQAGVVAKAGFGNLLKHVYLVGGGANNGYVRDSIATDVLSQCGLTVLTPARPQLAVVYGAAAFGQRDTLSIHHCPIHIGLCGNQLYIGQNVPIRDPVDGTVWCLKGEKYDEGPVRTEEFIEYFLNGATPATRYMSVYPSGAEIPPRTVEGLFSKGAIEIRFGDVPVKKRENRTINNQMQCRVRYKVTTTFLPIENQIEFEAKLDNQVIGRLTINVPYS</sequence>
<dbReference type="PANTHER" id="PTHR14187:SF5">
    <property type="entry name" value="HEAT SHOCK 70 KDA PROTEIN 12A"/>
    <property type="match status" value="1"/>
</dbReference>
<dbReference type="OrthoDB" id="2963168at2759"/>
<dbReference type="AlphaFoldDB" id="A0A317V5P0"/>
<dbReference type="Gene3D" id="3.30.420.40">
    <property type="match status" value="1"/>
</dbReference>
<dbReference type="EMBL" id="MSFU01000018">
    <property type="protein sequence ID" value="PWY69375.1"/>
    <property type="molecule type" value="Genomic_DNA"/>
</dbReference>
<gene>
    <name evidence="1" type="ORF">BO83DRAFT_390397</name>
</gene>
<reference evidence="1" key="1">
    <citation type="submission" date="2016-12" db="EMBL/GenBank/DDBJ databases">
        <title>The genomes of Aspergillus section Nigri reveals drivers in fungal speciation.</title>
        <authorList>
            <consortium name="DOE Joint Genome Institute"/>
            <person name="Vesth T.C."/>
            <person name="Nybo J."/>
            <person name="Theobald S."/>
            <person name="Brandl J."/>
            <person name="Frisvad J.C."/>
            <person name="Nielsen K.F."/>
            <person name="Lyhne E.K."/>
            <person name="Kogle M.E."/>
            <person name="Kuo A."/>
            <person name="Riley R."/>
            <person name="Clum A."/>
            <person name="Nolan M."/>
            <person name="Lipzen A."/>
            <person name="Salamov A."/>
            <person name="Henrissat B."/>
            <person name="Wiebenga A."/>
            <person name="De vries R.P."/>
            <person name="Grigoriev I.V."/>
            <person name="Mortensen U.H."/>
            <person name="Andersen M.R."/>
            <person name="Baker S.E."/>
        </authorList>
    </citation>
    <scope>NUCLEOTIDE SEQUENCE</scope>
    <source>
        <strain evidence="1">CBS 122712</strain>
    </source>
</reference>
<dbReference type="InterPro" id="IPR043129">
    <property type="entry name" value="ATPase_NBD"/>
</dbReference>
<dbReference type="RefSeq" id="XP_025386463.1">
    <property type="nucleotide sequence ID" value="XM_025532855.1"/>
</dbReference>
<dbReference type="VEuPathDB" id="FungiDB:BO83DRAFT_390397"/>
<keyword evidence="2" id="KW-1185">Reference proteome</keyword>
<dbReference type="GeneID" id="37054817"/>
<dbReference type="SUPFAM" id="SSF53067">
    <property type="entry name" value="Actin-like ATPase domain"/>
    <property type="match status" value="2"/>
</dbReference>
<dbReference type="Proteomes" id="UP000246171">
    <property type="component" value="Unassembled WGS sequence"/>
</dbReference>
<organism evidence="1 2">
    <name type="scientific">Aspergillus eucalypticola (strain CBS 122712 / IBT 29274)</name>
    <dbReference type="NCBI Taxonomy" id="1448314"/>
    <lineage>
        <taxon>Eukaryota</taxon>
        <taxon>Fungi</taxon>
        <taxon>Dikarya</taxon>
        <taxon>Ascomycota</taxon>
        <taxon>Pezizomycotina</taxon>
        <taxon>Eurotiomycetes</taxon>
        <taxon>Eurotiomycetidae</taxon>
        <taxon>Eurotiales</taxon>
        <taxon>Aspergillaceae</taxon>
        <taxon>Aspergillus</taxon>
        <taxon>Aspergillus subgen. Circumdati</taxon>
    </lineage>
</organism>
<name>A0A317V5P0_ASPEC</name>
<accession>A0A317V5P0</accession>
<dbReference type="CDD" id="cd10170">
    <property type="entry name" value="ASKHA_NBD_HSP70"/>
    <property type="match status" value="1"/>
</dbReference>
<comment type="caution">
    <text evidence="1">The sequence shown here is derived from an EMBL/GenBank/DDBJ whole genome shotgun (WGS) entry which is preliminary data.</text>
</comment>
<evidence type="ECO:0008006" key="3">
    <source>
        <dbReference type="Google" id="ProtNLM"/>
    </source>
</evidence>
<protein>
    <recommendedName>
        <fullName evidence="3">Actin-like ATPase domain-containing protein</fullName>
    </recommendedName>
</protein>
<dbReference type="PANTHER" id="PTHR14187">
    <property type="entry name" value="ALPHA KINASE/ELONGATION FACTOR 2 KINASE"/>
    <property type="match status" value="1"/>
</dbReference>
<proteinExistence type="predicted"/>